<dbReference type="GO" id="GO:0016757">
    <property type="term" value="F:glycosyltransferase activity"/>
    <property type="evidence" value="ECO:0007669"/>
    <property type="project" value="UniProtKB-KW"/>
</dbReference>
<gene>
    <name evidence="4" type="ORF">KDL28_24595</name>
</gene>
<proteinExistence type="predicted"/>
<dbReference type="InterPro" id="IPR028098">
    <property type="entry name" value="Glyco_trans_4-like_N"/>
</dbReference>
<keyword evidence="1 4" id="KW-0328">Glycosyltransferase</keyword>
<accession>A0ABT1A5H4</accession>
<dbReference type="PANTHER" id="PTHR45947:SF3">
    <property type="entry name" value="SULFOQUINOVOSYL TRANSFERASE SQD2"/>
    <property type="match status" value="1"/>
</dbReference>
<dbReference type="Pfam" id="PF13439">
    <property type="entry name" value="Glyco_transf_4"/>
    <property type="match status" value="1"/>
</dbReference>
<evidence type="ECO:0000259" key="3">
    <source>
        <dbReference type="Pfam" id="PF13439"/>
    </source>
</evidence>
<sequence>MSPTVLHVSQPTTEGVAAVVAQLVADQVGRGWDVRVACPPGPLAERVAAGARVHAWPAVRSPGPSTPSEALRLRRVLREVRPDVVHLHSSKAGLAGRLAVRGRVPTIFQPHMWSFQVAGGALGRASLAWERWAAARWTTRLLCVGDDELAVARANGIGQAAVVVPNGVDTDALVPADRTDTRRELGLADAPTVVCVGRLAEQKGQDLLLRAWPTVLAQVPDARLELVGSGPAEHGWRAGEAMAAHPSVHWAGGTDRPGRWYAAADVVALPSRAEGLALVPLEAMASARPVVAFDVGGVRQSLGEGADAAGAVVTPGDVESLAKELAARLIDPATAQAEGRRGRARAVERFDRRATTGRVADLVTELAAGPTGVTR</sequence>
<dbReference type="SUPFAM" id="SSF53756">
    <property type="entry name" value="UDP-Glycosyltransferase/glycogen phosphorylase"/>
    <property type="match status" value="1"/>
</dbReference>
<evidence type="ECO:0000256" key="2">
    <source>
        <dbReference type="ARBA" id="ARBA00022679"/>
    </source>
</evidence>
<evidence type="ECO:0000256" key="1">
    <source>
        <dbReference type="ARBA" id="ARBA00022676"/>
    </source>
</evidence>
<keyword evidence="2 4" id="KW-0808">Transferase</keyword>
<name>A0ABT1A5H4_9PSEU</name>
<reference evidence="4" key="1">
    <citation type="submission" date="2021-04" db="EMBL/GenBank/DDBJ databases">
        <title>Pseudonocardia sp. nov., isolated from sandy soil of mangrove forest.</title>
        <authorList>
            <person name="Zan Z."/>
            <person name="Huang R."/>
            <person name="Liu W."/>
        </authorList>
    </citation>
    <scope>NUCLEOTIDE SEQUENCE</scope>
    <source>
        <strain evidence="4">S2-4</strain>
    </source>
</reference>
<keyword evidence="5" id="KW-1185">Reference proteome</keyword>
<dbReference type="Gene3D" id="3.40.50.2000">
    <property type="entry name" value="Glycogen Phosphorylase B"/>
    <property type="match status" value="2"/>
</dbReference>
<organism evidence="4 5">
    <name type="scientific">Pseudonocardia humida</name>
    <dbReference type="NCBI Taxonomy" id="2800819"/>
    <lineage>
        <taxon>Bacteria</taxon>
        <taxon>Bacillati</taxon>
        <taxon>Actinomycetota</taxon>
        <taxon>Actinomycetes</taxon>
        <taxon>Pseudonocardiales</taxon>
        <taxon>Pseudonocardiaceae</taxon>
        <taxon>Pseudonocardia</taxon>
    </lineage>
</organism>
<evidence type="ECO:0000313" key="5">
    <source>
        <dbReference type="Proteomes" id="UP001165283"/>
    </source>
</evidence>
<comment type="caution">
    <text evidence="4">The sequence shown here is derived from an EMBL/GenBank/DDBJ whole genome shotgun (WGS) entry which is preliminary data.</text>
</comment>
<evidence type="ECO:0000313" key="4">
    <source>
        <dbReference type="EMBL" id="MCO1658245.1"/>
    </source>
</evidence>
<feature type="domain" description="Glycosyltransferase subfamily 4-like N-terminal" evidence="3">
    <location>
        <begin position="15"/>
        <end position="171"/>
    </location>
</feature>
<dbReference type="RefSeq" id="WP_252441981.1">
    <property type="nucleotide sequence ID" value="NZ_JAGSOV010000052.1"/>
</dbReference>
<protein>
    <submittedName>
        <fullName evidence="4">Glycosyltransferase</fullName>
        <ecNumber evidence="4">2.4.-.-</ecNumber>
    </submittedName>
</protein>
<dbReference type="EC" id="2.4.-.-" evidence="4"/>
<dbReference type="InterPro" id="IPR050194">
    <property type="entry name" value="Glycosyltransferase_grp1"/>
</dbReference>
<dbReference type="PANTHER" id="PTHR45947">
    <property type="entry name" value="SULFOQUINOVOSYL TRANSFERASE SQD2"/>
    <property type="match status" value="1"/>
</dbReference>
<dbReference type="Proteomes" id="UP001165283">
    <property type="component" value="Unassembled WGS sequence"/>
</dbReference>
<dbReference type="Pfam" id="PF13692">
    <property type="entry name" value="Glyco_trans_1_4"/>
    <property type="match status" value="1"/>
</dbReference>
<dbReference type="EMBL" id="JAGSOV010000052">
    <property type="protein sequence ID" value="MCO1658245.1"/>
    <property type="molecule type" value="Genomic_DNA"/>
</dbReference>